<dbReference type="GO" id="GO:0004748">
    <property type="term" value="F:ribonucleoside-diphosphate reductase activity, thioredoxin disulfide as acceptor"/>
    <property type="evidence" value="ECO:0007669"/>
    <property type="project" value="TreeGrafter"/>
</dbReference>
<keyword evidence="2" id="KW-1185">Reference proteome</keyword>
<organism evidence="1 2">
    <name type="scientific">Araneus ventricosus</name>
    <name type="common">Orbweaver spider</name>
    <name type="synonym">Epeira ventricosa</name>
    <dbReference type="NCBI Taxonomy" id="182803"/>
    <lineage>
        <taxon>Eukaryota</taxon>
        <taxon>Metazoa</taxon>
        <taxon>Ecdysozoa</taxon>
        <taxon>Arthropoda</taxon>
        <taxon>Chelicerata</taxon>
        <taxon>Arachnida</taxon>
        <taxon>Araneae</taxon>
        <taxon>Araneomorphae</taxon>
        <taxon>Entelegynae</taxon>
        <taxon>Araneoidea</taxon>
        <taxon>Araneidae</taxon>
        <taxon>Araneus</taxon>
    </lineage>
</organism>
<protein>
    <submittedName>
        <fullName evidence="1">Uncharacterized protein F54H12.2</fullName>
    </submittedName>
</protein>
<evidence type="ECO:0000313" key="2">
    <source>
        <dbReference type="Proteomes" id="UP000499080"/>
    </source>
</evidence>
<dbReference type="EMBL" id="BGPR01015282">
    <property type="protein sequence ID" value="GBN68645.1"/>
    <property type="molecule type" value="Genomic_DNA"/>
</dbReference>
<reference evidence="1 2" key="1">
    <citation type="journal article" date="2019" name="Sci. Rep.">
        <title>Orb-weaving spider Araneus ventricosus genome elucidates the spidroin gene catalogue.</title>
        <authorList>
            <person name="Kono N."/>
            <person name="Nakamura H."/>
            <person name="Ohtoshi R."/>
            <person name="Moran D.A.P."/>
            <person name="Shinohara A."/>
            <person name="Yoshida Y."/>
            <person name="Fujiwara M."/>
            <person name="Mori M."/>
            <person name="Tomita M."/>
            <person name="Arakawa K."/>
        </authorList>
    </citation>
    <scope>NUCLEOTIDE SEQUENCE [LARGE SCALE GENOMIC DNA]</scope>
</reference>
<comment type="caution">
    <text evidence="1">The sequence shown here is derived from an EMBL/GenBank/DDBJ whole genome shotgun (WGS) entry which is preliminary data.</text>
</comment>
<gene>
    <name evidence="1" type="primary">F54H12.2_56</name>
    <name evidence="1" type="ORF">AVEN_251375_1</name>
</gene>
<dbReference type="PANTHER" id="PTHR23409:SF21">
    <property type="entry name" value="CAPSID PROTEIN"/>
    <property type="match status" value="1"/>
</dbReference>
<accession>A0A4Y2QZW6</accession>
<dbReference type="InterPro" id="IPR000358">
    <property type="entry name" value="RNR_small_fam"/>
</dbReference>
<dbReference type="GO" id="GO:0009263">
    <property type="term" value="P:deoxyribonucleotide biosynthetic process"/>
    <property type="evidence" value="ECO:0007669"/>
    <property type="project" value="InterPro"/>
</dbReference>
<evidence type="ECO:0000313" key="1">
    <source>
        <dbReference type="EMBL" id="GBN68645.1"/>
    </source>
</evidence>
<dbReference type="PANTHER" id="PTHR23409">
    <property type="entry name" value="RIBONUCLEOSIDE-DIPHOSPHATE REDUCTASE SMALL CHAIN"/>
    <property type="match status" value="1"/>
</dbReference>
<dbReference type="AlphaFoldDB" id="A0A4Y2QZW6"/>
<name>A0A4Y2QZW6_ARAVE</name>
<sequence length="532" mass="59342">MSCVTKVPYACCTTKFQEHYANHKGSGNPYHEGVSFQKGYGLGGIFRRLFRAALPFLVKGGKALGKEALVTGTNVINDVVSGEDIKIAAKRRSKEAGKNLARKAIGSPECVKSELELFHLPPTQTAIENGQWVEFHPLSNVFDGGPVEFHISGSGEEYLDLSQTQLHVKAKILKADGSPILKETKTGADGSLTETKIGPVNLFLHSLFSQVDVSLNDRVVSNSSNTYPYRSYIETLLNHGFDSKTSQLTSEMFYKDSDNGLEKRSKCFESSATVDMIGGIHSDLFHQETLLLNLVDVKIKLIRSKSEFCLQGAEGHKVVLEKISLLVRKVRVSPGVILCHVKALEKETAKYPINRALCKVYSVPHGSMSMVQDNIFVGQMPKRVVVGCVENDAFHGTFQKFPFEFKHFDMNFIGIYVDGQPIPHNPLELNFDKNNYIKGYYSLFSGTDKFGQDQGLFISREEYINGNTLFAFNLSPDLCNGDHLNLIKHSNLRLEIKFAKALPQTICVLIYAEFDNVIEINKTRNILYDFGN</sequence>
<dbReference type="Proteomes" id="UP000499080">
    <property type="component" value="Unassembled WGS sequence"/>
</dbReference>
<dbReference type="GO" id="GO:0005829">
    <property type="term" value="C:cytosol"/>
    <property type="evidence" value="ECO:0007669"/>
    <property type="project" value="TreeGrafter"/>
</dbReference>
<proteinExistence type="predicted"/>
<dbReference type="OrthoDB" id="6419015at2759"/>